<dbReference type="InterPro" id="IPR040922">
    <property type="entry name" value="Ribosomal_mL59_dom"/>
</dbReference>
<keyword evidence="4" id="KW-1185">Reference proteome</keyword>
<feature type="compositionally biased region" description="Basic and acidic residues" evidence="1">
    <location>
        <begin position="222"/>
        <end position="237"/>
    </location>
</feature>
<evidence type="ECO:0000313" key="4">
    <source>
        <dbReference type="Proteomes" id="UP000078113"/>
    </source>
</evidence>
<dbReference type="EMBL" id="LWDG02000018">
    <property type="protein sequence ID" value="KAE8271447.1"/>
    <property type="molecule type" value="Genomic_DNA"/>
</dbReference>
<dbReference type="GO" id="GO:0003735">
    <property type="term" value="F:structural constituent of ribosome"/>
    <property type="evidence" value="ECO:0007669"/>
    <property type="project" value="InterPro"/>
</dbReference>
<dbReference type="Pfam" id="PF18126">
    <property type="entry name" value="Mitoc_mL59"/>
    <property type="match status" value="1"/>
</dbReference>
<dbReference type="Proteomes" id="UP000078113">
    <property type="component" value="Unassembled WGS sequence"/>
</dbReference>
<feature type="region of interest" description="Disordered" evidence="1">
    <location>
        <begin position="38"/>
        <end position="59"/>
    </location>
</feature>
<reference evidence="3" key="2">
    <citation type="journal article" date="2019" name="IMA Fungus">
        <title>Genome sequencing and comparison of five Tilletia species to identify candidate genes for the detection of regulated species infecting wheat.</title>
        <authorList>
            <person name="Nguyen H.D.T."/>
            <person name="Sultana T."/>
            <person name="Kesanakurti P."/>
            <person name="Hambleton S."/>
        </authorList>
    </citation>
    <scope>NUCLEOTIDE SEQUENCE</scope>
    <source>
        <strain evidence="3">DAOMC 236422</strain>
    </source>
</reference>
<feature type="region of interest" description="Disordered" evidence="1">
    <location>
        <begin position="222"/>
        <end position="298"/>
    </location>
</feature>
<organism evidence="3 4">
    <name type="scientific">Tilletia walkeri</name>
    <dbReference type="NCBI Taxonomy" id="117179"/>
    <lineage>
        <taxon>Eukaryota</taxon>
        <taxon>Fungi</taxon>
        <taxon>Dikarya</taxon>
        <taxon>Basidiomycota</taxon>
        <taxon>Ustilaginomycotina</taxon>
        <taxon>Exobasidiomycetes</taxon>
        <taxon>Tilletiales</taxon>
        <taxon>Tilletiaceae</taxon>
        <taxon>Tilletia</taxon>
    </lineage>
</organism>
<evidence type="ECO:0000259" key="2">
    <source>
        <dbReference type="Pfam" id="PF18126"/>
    </source>
</evidence>
<reference evidence="3" key="1">
    <citation type="submission" date="2016-04" db="EMBL/GenBank/DDBJ databases">
        <authorList>
            <person name="Nguyen H.D."/>
            <person name="Samba Siva P."/>
            <person name="Cullis J."/>
            <person name="Levesque C.A."/>
            <person name="Hambleton S."/>
        </authorList>
    </citation>
    <scope>NUCLEOTIDE SEQUENCE</scope>
    <source>
        <strain evidence="3">DAOMC 236422</strain>
    </source>
</reference>
<comment type="caution">
    <text evidence="3">The sequence shown here is derived from an EMBL/GenBank/DDBJ whole genome shotgun (WGS) entry which is preliminary data.</text>
</comment>
<proteinExistence type="predicted"/>
<sequence>MLFIQTHVRALTRLGATAARPALSASSSRAVRCVSTDAVSAEGGASSSSATTAAASTEEEAAIVSQGEQEALAGADVAAPPSPTPTAAEAVAAADVKIDGNRISTSDRNPFLPFKNPRTGNWMPAMSLRRQAQLAKAAQRVGMLDDLPPGPMVHKLQVRMARNEAALERENRMADFKARNGGGAMWSNLVAEVRARAKDGLPSTPASAAGSEVGKRVEALREASEQTAERLARDHFAKKGPYSGRNPRTMFKGHKPERQREQKLKDRAERMDAMDDTVREWRDGKAQTKKKLQPTLPF</sequence>
<name>A0A8X7NCY3_9BASI</name>
<accession>A0A8X7NCY3</accession>
<protein>
    <recommendedName>
        <fullName evidence="2">Large ribosomal subunit protein mL59 domain-containing protein</fullName>
    </recommendedName>
</protein>
<evidence type="ECO:0000256" key="1">
    <source>
        <dbReference type="SAM" id="MobiDB-lite"/>
    </source>
</evidence>
<dbReference type="GO" id="GO:0005762">
    <property type="term" value="C:mitochondrial large ribosomal subunit"/>
    <property type="evidence" value="ECO:0007669"/>
    <property type="project" value="InterPro"/>
</dbReference>
<evidence type="ECO:0000313" key="3">
    <source>
        <dbReference type="EMBL" id="KAE8271447.1"/>
    </source>
</evidence>
<dbReference type="PANTHER" id="PTHR28041">
    <property type="entry name" value="54S RIBOSOMAL PROTEIN L25, MITOCHONDRIAL"/>
    <property type="match status" value="1"/>
</dbReference>
<dbReference type="PANTHER" id="PTHR28041:SF1">
    <property type="entry name" value="LARGE RIBOSOMAL SUBUNIT PROTEIN ML59"/>
    <property type="match status" value="1"/>
</dbReference>
<gene>
    <name evidence="3" type="ORF">A4X09_0g905</name>
</gene>
<feature type="compositionally biased region" description="Low complexity" evidence="1">
    <location>
        <begin position="40"/>
        <end position="56"/>
    </location>
</feature>
<feature type="domain" description="Large ribosomal subunit protein mL59" evidence="2">
    <location>
        <begin position="87"/>
        <end position="282"/>
    </location>
</feature>
<feature type="compositionally biased region" description="Basic and acidic residues" evidence="1">
    <location>
        <begin position="254"/>
        <end position="286"/>
    </location>
</feature>
<dbReference type="InterPro" id="IPR037507">
    <property type="entry name" value="Ribosomal_mL59"/>
</dbReference>
<dbReference type="AlphaFoldDB" id="A0A8X7NCY3"/>